<dbReference type="PANTHER" id="PTHR21499">
    <property type="entry name" value="ASPARTATE KINASE"/>
    <property type="match status" value="1"/>
</dbReference>
<keyword evidence="15" id="KW-0028">Amino-acid biosynthesis</keyword>
<dbReference type="NCBIfam" id="NF006540">
    <property type="entry name" value="PRK09034.1"/>
    <property type="match status" value="1"/>
</dbReference>
<evidence type="ECO:0000313" key="17">
    <source>
        <dbReference type="EMBL" id="ESK64851.1"/>
    </source>
</evidence>
<keyword evidence="18" id="KW-1185">Reference proteome</keyword>
<dbReference type="FunFam" id="3.40.1160.10:FF:000027">
    <property type="entry name" value="Aspartokinase"/>
    <property type="match status" value="1"/>
</dbReference>
<dbReference type="InterPro" id="IPR001341">
    <property type="entry name" value="Asp_kinase"/>
</dbReference>
<dbReference type="FunFam" id="3.30.2130.10:FF:000001">
    <property type="entry name" value="Bifunctional aspartokinase/homoserine dehydrogenase"/>
    <property type="match status" value="1"/>
</dbReference>
<dbReference type="UniPathway" id="UPA00034">
    <property type="reaction ID" value="UER00015"/>
</dbReference>
<keyword evidence="7 13" id="KW-0547">Nucleotide-binding</keyword>
<dbReference type="PROSITE" id="PS00324">
    <property type="entry name" value="ASPARTOKINASE"/>
    <property type="match status" value="1"/>
</dbReference>
<dbReference type="GO" id="GO:0004072">
    <property type="term" value="F:aspartate kinase activity"/>
    <property type="evidence" value="ECO:0007669"/>
    <property type="project" value="UniProtKB-EC"/>
</dbReference>
<dbReference type="GO" id="GO:0005524">
    <property type="term" value="F:ATP binding"/>
    <property type="evidence" value="ECO:0007669"/>
    <property type="project" value="UniProtKB-KW"/>
</dbReference>
<comment type="catalytic activity">
    <reaction evidence="12 14">
        <text>L-aspartate + ATP = 4-phospho-L-aspartate + ADP</text>
        <dbReference type="Rhea" id="RHEA:23776"/>
        <dbReference type="ChEBI" id="CHEBI:29991"/>
        <dbReference type="ChEBI" id="CHEBI:30616"/>
        <dbReference type="ChEBI" id="CHEBI:57535"/>
        <dbReference type="ChEBI" id="CHEBI:456216"/>
        <dbReference type="EC" id="2.7.2.4"/>
    </reaction>
</comment>
<keyword evidence="6 14" id="KW-0808">Transferase</keyword>
<name>W1Q1H9_ABIDE</name>
<dbReference type="InterPro" id="IPR054352">
    <property type="entry name" value="ACT_Aspartokinase"/>
</dbReference>
<dbReference type="EC" id="2.7.2.4" evidence="14"/>
<dbReference type="GO" id="GO:0009088">
    <property type="term" value="P:threonine biosynthetic process"/>
    <property type="evidence" value="ECO:0007669"/>
    <property type="project" value="UniProtKB-UniPathway"/>
</dbReference>
<evidence type="ECO:0000256" key="9">
    <source>
        <dbReference type="ARBA" id="ARBA00022840"/>
    </source>
</evidence>
<accession>W1Q1H9</accession>
<dbReference type="PIRSF" id="PIRSF000726">
    <property type="entry name" value="Asp_kin"/>
    <property type="match status" value="1"/>
</dbReference>
<dbReference type="SUPFAM" id="SSF53633">
    <property type="entry name" value="Carbamate kinase-like"/>
    <property type="match status" value="1"/>
</dbReference>
<protein>
    <recommendedName>
        <fullName evidence="14">Aspartokinase</fullName>
        <ecNumber evidence="14">2.7.2.4</ecNumber>
    </recommendedName>
</protein>
<dbReference type="GO" id="GO:0019877">
    <property type="term" value="P:diaminopimelate biosynthetic process"/>
    <property type="evidence" value="ECO:0007669"/>
    <property type="project" value="UniProtKB-KW"/>
</dbReference>
<sequence>MMIVAKFGGSSLANAGQIKKVAAIIQGKPEIKAVVVSAPGKRFAEDIKVTDLLIALFDAVQAVGGQVGQVGHQTEALLQAEPVAEARQKVLDRYASILIELGLSTELLAYFEDTLNGYIADIQEPERLLDALKACGEDFNAQVVSHYLVSLGLDAHYVSPKEAGILVTDEPSNARLFDESYAQIAKLRDRAGVLIIPGFFGYSKGGDIVTFSRGGSDISGAIIANGLGADLYENYTDESFIYSMHPGKIARPHPIKEITYSEMRELSYAGFGIFHEEALEPVYRNDIPVMIRNTNQPEIKGTKIVSKKELDPRYPVTGVSSATGFTAISISKYLLNREMGFMRRAIRFFEEAGVPVEHVPSGIDSISLVIRSANIQSPEHLAGILATIQDKLNPDSIQVEDDLCIFAIVGEAMRENVGVAAAASRTFADNHINIRMISQGASEISMLFMIKAEDEDIALQGLYQAYFPREALATLAAAAQGE</sequence>
<dbReference type="EMBL" id="ACIN03000016">
    <property type="protein sequence ID" value="ESK64851.1"/>
    <property type="molecule type" value="Genomic_DNA"/>
</dbReference>
<dbReference type="AlphaFoldDB" id="W1Q1H9"/>
<keyword evidence="9 13" id="KW-0067">ATP-binding</keyword>
<comment type="pathway">
    <text evidence="4 15">Amino-acid biosynthesis; L-threonine biosynthesis; L-threonine from L-aspartate: step 1/5.</text>
</comment>
<dbReference type="Gene3D" id="3.30.2130.10">
    <property type="entry name" value="VC0802-like"/>
    <property type="match status" value="1"/>
</dbReference>
<comment type="similarity">
    <text evidence="5 14">Belongs to the aspartokinase family.</text>
</comment>
<evidence type="ECO:0000256" key="8">
    <source>
        <dbReference type="ARBA" id="ARBA00022777"/>
    </source>
</evidence>
<evidence type="ECO:0000256" key="1">
    <source>
        <dbReference type="ARBA" id="ARBA00003121"/>
    </source>
</evidence>
<dbReference type="eggNOG" id="COG0527">
    <property type="taxonomic scope" value="Bacteria"/>
</dbReference>
<dbReference type="Proteomes" id="UP000019050">
    <property type="component" value="Unassembled WGS sequence"/>
</dbReference>
<dbReference type="NCBIfam" id="TIGR00657">
    <property type="entry name" value="asp_kinases"/>
    <property type="match status" value="1"/>
</dbReference>
<evidence type="ECO:0000313" key="18">
    <source>
        <dbReference type="Proteomes" id="UP000019050"/>
    </source>
</evidence>
<dbReference type="GeneID" id="84817389"/>
<dbReference type="InterPro" id="IPR001048">
    <property type="entry name" value="Asp/Glu/Uridylate_kinase"/>
</dbReference>
<evidence type="ECO:0000256" key="3">
    <source>
        <dbReference type="ARBA" id="ARBA00004986"/>
    </source>
</evidence>
<dbReference type="InterPro" id="IPR005260">
    <property type="entry name" value="Asp_kin_monofn"/>
</dbReference>
<dbReference type="Gene3D" id="3.40.1160.10">
    <property type="entry name" value="Acetylglutamate kinase-like"/>
    <property type="match status" value="1"/>
</dbReference>
<comment type="function">
    <text evidence="1">Catalyzes the phosphorylation of the beta-carboxyl group of aspartic acid with ATP to yield 4-phospho-L-aspartate, which is involved in the branched biosynthetic pathway leading to the biosynthesis of amino acids threonine, isoleucine and methionine.</text>
</comment>
<evidence type="ECO:0000256" key="11">
    <source>
        <dbReference type="ARBA" id="ARBA00023154"/>
    </source>
</evidence>
<keyword evidence="8 14" id="KW-0418">Kinase</keyword>
<dbReference type="InterPro" id="IPR036393">
    <property type="entry name" value="AceGlu_kinase-like_sf"/>
</dbReference>
<dbReference type="GO" id="GO:0009089">
    <property type="term" value="P:lysine biosynthetic process via diaminopimelate"/>
    <property type="evidence" value="ECO:0007669"/>
    <property type="project" value="UniProtKB-UniPathway"/>
</dbReference>
<dbReference type="GO" id="GO:0005829">
    <property type="term" value="C:cytosol"/>
    <property type="evidence" value="ECO:0007669"/>
    <property type="project" value="TreeGrafter"/>
</dbReference>
<reference evidence="17" key="1">
    <citation type="submission" date="2013-06" db="EMBL/GenBank/DDBJ databases">
        <authorList>
            <person name="Weinstock G."/>
            <person name="Sodergren E."/>
            <person name="Clifton S."/>
            <person name="Fulton L."/>
            <person name="Fulton B."/>
            <person name="Courtney L."/>
            <person name="Fronick C."/>
            <person name="Harrison M."/>
            <person name="Strong C."/>
            <person name="Farmer C."/>
            <person name="Delahaunty K."/>
            <person name="Markovic C."/>
            <person name="Hall O."/>
            <person name="Minx P."/>
            <person name="Tomlinson C."/>
            <person name="Mitreva M."/>
            <person name="Nelson J."/>
            <person name="Hou S."/>
            <person name="Wollam A."/>
            <person name="Pepin K.H."/>
            <person name="Johnson M."/>
            <person name="Bhonagiri V."/>
            <person name="Nash W.E."/>
            <person name="Warren W."/>
            <person name="Chinwalla A."/>
            <person name="Mardis E.R."/>
            <person name="Wilson R.K."/>
        </authorList>
    </citation>
    <scope>NUCLEOTIDE SEQUENCE [LARGE SCALE GENOMIC DNA]</scope>
    <source>
        <strain evidence="17">ATCC 49176</strain>
    </source>
</reference>
<dbReference type="HOGENOM" id="CLU_009116_6_2_9"/>
<dbReference type="Pfam" id="PF00696">
    <property type="entry name" value="AA_kinase"/>
    <property type="match status" value="1"/>
</dbReference>
<feature type="binding site" evidence="13">
    <location>
        <position position="242"/>
    </location>
    <ligand>
        <name>ATP</name>
        <dbReference type="ChEBI" id="CHEBI:30616"/>
    </ligand>
</feature>
<evidence type="ECO:0000256" key="5">
    <source>
        <dbReference type="ARBA" id="ARBA00010122"/>
    </source>
</evidence>
<keyword evidence="10" id="KW-0220">Diaminopimelate biosynthesis</keyword>
<dbReference type="InterPro" id="IPR018042">
    <property type="entry name" value="Aspartate_kinase_CS"/>
</dbReference>
<dbReference type="RefSeq" id="WP_023392401.1">
    <property type="nucleotide sequence ID" value="NZ_KI535341.1"/>
</dbReference>
<proteinExistence type="inferred from homology"/>
<evidence type="ECO:0000256" key="13">
    <source>
        <dbReference type="PIRSR" id="PIRSR000726-1"/>
    </source>
</evidence>
<feature type="binding site" evidence="13">
    <location>
        <begin position="236"/>
        <end position="237"/>
    </location>
    <ligand>
        <name>ATP</name>
        <dbReference type="ChEBI" id="CHEBI:30616"/>
    </ligand>
</feature>
<dbReference type="Pfam" id="PF22468">
    <property type="entry name" value="ACT_9"/>
    <property type="match status" value="1"/>
</dbReference>
<evidence type="ECO:0000256" key="4">
    <source>
        <dbReference type="ARBA" id="ARBA00005139"/>
    </source>
</evidence>
<organism evidence="17 18">
    <name type="scientific">Abiotrophia defectiva ATCC 49176</name>
    <dbReference type="NCBI Taxonomy" id="592010"/>
    <lineage>
        <taxon>Bacteria</taxon>
        <taxon>Bacillati</taxon>
        <taxon>Bacillota</taxon>
        <taxon>Bacilli</taxon>
        <taxon>Lactobacillales</taxon>
        <taxon>Aerococcaceae</taxon>
        <taxon>Abiotrophia</taxon>
    </lineage>
</organism>
<dbReference type="PROSITE" id="PS51671">
    <property type="entry name" value="ACT"/>
    <property type="match status" value="1"/>
</dbReference>
<comment type="caution">
    <text evidence="17">The sequence shown here is derived from an EMBL/GenBank/DDBJ whole genome shotgun (WGS) entry which is preliminary data.</text>
</comment>
<gene>
    <name evidence="17" type="ORF">GCWU000182_001784</name>
</gene>
<dbReference type="SUPFAM" id="SSF55021">
    <property type="entry name" value="ACT-like"/>
    <property type="match status" value="2"/>
</dbReference>
<dbReference type="STRING" id="592010.GCWU000182_001784"/>
<dbReference type="PANTHER" id="PTHR21499:SF67">
    <property type="entry name" value="ASPARTOKINASE 3"/>
    <property type="match status" value="1"/>
</dbReference>
<keyword evidence="11" id="KW-0457">Lysine biosynthesis</keyword>
<comment type="pathway">
    <text evidence="3 15">Amino-acid biosynthesis; L-methionine biosynthesis via de novo pathway; L-homoserine from L-aspartate: step 1/3.</text>
</comment>
<evidence type="ECO:0000259" key="16">
    <source>
        <dbReference type="PROSITE" id="PS51671"/>
    </source>
</evidence>
<comment type="pathway">
    <text evidence="2 15">Amino-acid biosynthesis; L-lysine biosynthesis via DAP pathway; (S)-tetrahydrodipicolinate from L-aspartate: step 1/4.</text>
</comment>
<evidence type="ECO:0000256" key="15">
    <source>
        <dbReference type="RuleBase" id="RU004249"/>
    </source>
</evidence>
<dbReference type="InterPro" id="IPR045865">
    <property type="entry name" value="ACT-like_dom_sf"/>
</dbReference>
<evidence type="ECO:0000256" key="12">
    <source>
        <dbReference type="ARBA" id="ARBA00047872"/>
    </source>
</evidence>
<evidence type="ECO:0000256" key="10">
    <source>
        <dbReference type="ARBA" id="ARBA00022915"/>
    </source>
</evidence>
<dbReference type="UniPathway" id="UPA00051">
    <property type="reaction ID" value="UER00462"/>
</dbReference>
<dbReference type="UniPathway" id="UPA00050">
    <property type="reaction ID" value="UER00461"/>
</dbReference>
<evidence type="ECO:0000256" key="14">
    <source>
        <dbReference type="RuleBase" id="RU003448"/>
    </source>
</evidence>
<evidence type="ECO:0000256" key="7">
    <source>
        <dbReference type="ARBA" id="ARBA00022741"/>
    </source>
</evidence>
<feature type="domain" description="ACT" evidence="16">
    <location>
        <begin position="408"/>
        <end position="482"/>
    </location>
</feature>
<dbReference type="InterPro" id="IPR002912">
    <property type="entry name" value="ACT_dom"/>
</dbReference>
<evidence type="ECO:0000256" key="2">
    <source>
        <dbReference type="ARBA" id="ARBA00004766"/>
    </source>
</evidence>
<evidence type="ECO:0000256" key="6">
    <source>
        <dbReference type="ARBA" id="ARBA00022679"/>
    </source>
</evidence>
<dbReference type="GO" id="GO:0009090">
    <property type="term" value="P:homoserine biosynthetic process"/>
    <property type="evidence" value="ECO:0007669"/>
    <property type="project" value="TreeGrafter"/>
</dbReference>